<gene>
    <name evidence="7" type="ORF">METZ01_LOCUS456242</name>
</gene>
<reference evidence="7" key="1">
    <citation type="submission" date="2018-05" db="EMBL/GenBank/DDBJ databases">
        <authorList>
            <person name="Lanie J.A."/>
            <person name="Ng W.-L."/>
            <person name="Kazmierczak K.M."/>
            <person name="Andrzejewski T.M."/>
            <person name="Davidsen T.M."/>
            <person name="Wayne K.J."/>
            <person name="Tettelin H."/>
            <person name="Glass J.I."/>
            <person name="Rusch D."/>
            <person name="Podicherti R."/>
            <person name="Tsui H.-C.T."/>
            <person name="Winkler M.E."/>
        </authorList>
    </citation>
    <scope>NUCLEOTIDE SEQUENCE</scope>
</reference>
<dbReference type="Pfam" id="PF01790">
    <property type="entry name" value="LGT"/>
    <property type="match status" value="1"/>
</dbReference>
<evidence type="ECO:0000256" key="6">
    <source>
        <dbReference type="SAM" id="Phobius"/>
    </source>
</evidence>
<evidence type="ECO:0000256" key="5">
    <source>
        <dbReference type="ARBA" id="ARBA00023136"/>
    </source>
</evidence>
<evidence type="ECO:0000256" key="4">
    <source>
        <dbReference type="ARBA" id="ARBA00022989"/>
    </source>
</evidence>
<name>A0A383A8K9_9ZZZZ</name>
<accession>A0A383A8K9</accession>
<protein>
    <recommendedName>
        <fullName evidence="8">Prolipoprotein diacylglyceryl transferase</fullName>
    </recommendedName>
</protein>
<dbReference type="EMBL" id="UINC01189620">
    <property type="protein sequence ID" value="SVE03388.1"/>
    <property type="molecule type" value="Genomic_DNA"/>
</dbReference>
<dbReference type="InterPro" id="IPR001640">
    <property type="entry name" value="Lgt"/>
</dbReference>
<evidence type="ECO:0008006" key="8">
    <source>
        <dbReference type="Google" id="ProtNLM"/>
    </source>
</evidence>
<dbReference type="PANTHER" id="PTHR30589:SF0">
    <property type="entry name" value="PHOSPHATIDYLGLYCEROL--PROLIPOPROTEIN DIACYLGLYCERYL TRANSFERASE"/>
    <property type="match status" value="1"/>
</dbReference>
<keyword evidence="5 6" id="KW-0472">Membrane</keyword>
<keyword evidence="4 6" id="KW-1133">Transmembrane helix</keyword>
<dbReference type="GO" id="GO:0005886">
    <property type="term" value="C:plasma membrane"/>
    <property type="evidence" value="ECO:0007669"/>
    <property type="project" value="InterPro"/>
</dbReference>
<feature type="transmembrane region" description="Helical" evidence="6">
    <location>
        <begin position="12"/>
        <end position="34"/>
    </location>
</feature>
<keyword evidence="1" id="KW-1003">Cell membrane</keyword>
<proteinExistence type="predicted"/>
<evidence type="ECO:0000256" key="2">
    <source>
        <dbReference type="ARBA" id="ARBA00022679"/>
    </source>
</evidence>
<dbReference type="PANTHER" id="PTHR30589">
    <property type="entry name" value="PROLIPOPROTEIN DIACYLGLYCERYL TRANSFERASE"/>
    <property type="match status" value="1"/>
</dbReference>
<dbReference type="AlphaFoldDB" id="A0A383A8K9"/>
<evidence type="ECO:0000313" key="7">
    <source>
        <dbReference type="EMBL" id="SVE03388.1"/>
    </source>
</evidence>
<keyword evidence="3 6" id="KW-0812">Transmembrane</keyword>
<feature type="non-terminal residue" evidence="7">
    <location>
        <position position="145"/>
    </location>
</feature>
<feature type="transmembrane region" description="Helical" evidence="6">
    <location>
        <begin position="46"/>
        <end position="70"/>
    </location>
</feature>
<feature type="transmembrane region" description="Helical" evidence="6">
    <location>
        <begin position="82"/>
        <end position="102"/>
    </location>
</feature>
<evidence type="ECO:0000256" key="1">
    <source>
        <dbReference type="ARBA" id="ARBA00022475"/>
    </source>
</evidence>
<sequence length="145" mass="16177">MYPLLFHNEYIIIDSYSILFFLAWTIAGLLYYYFIKQKKLNVETMLTILCGCALGALFGSFVFNIILFGQEEFLSKLYNLDFNGMSVVGGISGGFIGVEVAKKMIGYKNYTGDLFVIPILIGHTIGRLGCLLGGCCFGIQSHLPW</sequence>
<keyword evidence="2" id="KW-0808">Transferase</keyword>
<dbReference type="GO" id="GO:0008961">
    <property type="term" value="F:phosphatidylglycerol-prolipoprotein diacylglyceryl transferase activity"/>
    <property type="evidence" value="ECO:0007669"/>
    <property type="project" value="InterPro"/>
</dbReference>
<evidence type="ECO:0000256" key="3">
    <source>
        <dbReference type="ARBA" id="ARBA00022692"/>
    </source>
</evidence>
<dbReference type="GO" id="GO:0042158">
    <property type="term" value="P:lipoprotein biosynthetic process"/>
    <property type="evidence" value="ECO:0007669"/>
    <property type="project" value="InterPro"/>
</dbReference>
<organism evidence="7">
    <name type="scientific">marine metagenome</name>
    <dbReference type="NCBI Taxonomy" id="408172"/>
    <lineage>
        <taxon>unclassified sequences</taxon>
        <taxon>metagenomes</taxon>
        <taxon>ecological metagenomes</taxon>
    </lineage>
</organism>